<evidence type="ECO:0000313" key="2">
    <source>
        <dbReference type="EMBL" id="KAH3660866.1"/>
    </source>
</evidence>
<dbReference type="AlphaFoldDB" id="A0A9P8NX67"/>
<keyword evidence="3" id="KW-1185">Reference proteome</keyword>
<name>A0A9P8NX67_9ASCO</name>
<feature type="compositionally biased region" description="Basic and acidic residues" evidence="1">
    <location>
        <begin position="432"/>
        <end position="450"/>
    </location>
</feature>
<accession>A0A9P8NX67</accession>
<proteinExistence type="predicted"/>
<evidence type="ECO:0000313" key="3">
    <source>
        <dbReference type="Proteomes" id="UP000788993"/>
    </source>
</evidence>
<protein>
    <submittedName>
        <fullName evidence="2">Uncharacterized protein</fullName>
    </submittedName>
</protein>
<reference evidence="2" key="2">
    <citation type="submission" date="2021-01" db="EMBL/GenBank/DDBJ databases">
        <authorList>
            <person name="Schikora-Tamarit M.A."/>
        </authorList>
    </citation>
    <scope>NUCLEOTIDE SEQUENCE</scope>
    <source>
        <strain evidence="2">NCAIM Y.01608</strain>
    </source>
</reference>
<comment type="caution">
    <text evidence="2">The sequence shown here is derived from an EMBL/GenBank/DDBJ whole genome shotgun (WGS) entry which is preliminary data.</text>
</comment>
<dbReference type="Proteomes" id="UP000788993">
    <property type="component" value="Unassembled WGS sequence"/>
</dbReference>
<reference evidence="2" key="1">
    <citation type="journal article" date="2021" name="Open Biol.">
        <title>Shared evolutionary footprints suggest mitochondrial oxidative damage underlies multiple complex I losses in fungi.</title>
        <authorList>
            <person name="Schikora-Tamarit M.A."/>
            <person name="Marcet-Houben M."/>
            <person name="Nosek J."/>
            <person name="Gabaldon T."/>
        </authorList>
    </citation>
    <scope>NUCLEOTIDE SEQUENCE</scope>
    <source>
        <strain evidence="2">NCAIM Y.01608</strain>
    </source>
</reference>
<sequence length="553" mass="64444">MPRFYHFGFDKAPNFEGSKALDRIKRPQKKDYDLELAGLRPLKFPNFISLRDIVSITGFDTVTLHGSESNHGGSTMTGLEEYSQFNGESYEFKHYITLNLFHDDTDPIKSLLTVGVEGFPECLIQSNYLVDDLLTYTINELLTSVPVKVNDENVHLNTKFSWTALNHDIINSKIIFIEFHDLLTLYLFDKVVSSENIKVRLKQTARMACEKLADNIEITEIDSSKFNERLSQIEKHEALRKRGTQTVNGQGQVYVVDNKDLEDVPPDMLDLVKQNVIDFRMRVLYLESQKKEQQMIRDKQLNKMKLRRMLPARNDRNEDESDEELQDDGIDDEEFKKQQETQAQARAEKTFLMRIQQTRKRDEARVKSIEAFHKNIEHHAYETEYVVNARKRFLDSFVNGIKDASNKIDQNFSYYVNHSNYLAFRSKKKQDEERMDAIDRDEEAKERDATAEQDEFMASFTSKPVKISLRKKEEASALSEEQVSKVRRKAEEVLEEFLGVREESLVDFIVSFVSNNYHRGKDNEEYRAFVSELAETLDEDAETALDQVYKCIT</sequence>
<feature type="region of interest" description="Disordered" evidence="1">
    <location>
        <begin position="432"/>
        <end position="453"/>
    </location>
</feature>
<feature type="compositionally biased region" description="Acidic residues" evidence="1">
    <location>
        <begin position="317"/>
        <end position="331"/>
    </location>
</feature>
<feature type="region of interest" description="Disordered" evidence="1">
    <location>
        <begin position="307"/>
        <end position="331"/>
    </location>
</feature>
<organism evidence="2 3">
    <name type="scientific">Ogataea polymorpha</name>
    <dbReference type="NCBI Taxonomy" id="460523"/>
    <lineage>
        <taxon>Eukaryota</taxon>
        <taxon>Fungi</taxon>
        <taxon>Dikarya</taxon>
        <taxon>Ascomycota</taxon>
        <taxon>Saccharomycotina</taxon>
        <taxon>Pichiomycetes</taxon>
        <taxon>Pichiales</taxon>
        <taxon>Pichiaceae</taxon>
        <taxon>Ogataea</taxon>
    </lineage>
</organism>
<gene>
    <name evidence="2" type="ORF">OGATHE_005198</name>
</gene>
<dbReference type="EMBL" id="JAEUBD010001468">
    <property type="protein sequence ID" value="KAH3660866.1"/>
    <property type="molecule type" value="Genomic_DNA"/>
</dbReference>
<evidence type="ECO:0000256" key="1">
    <source>
        <dbReference type="SAM" id="MobiDB-lite"/>
    </source>
</evidence>